<evidence type="ECO:0000256" key="1">
    <source>
        <dbReference type="ARBA" id="ARBA00023015"/>
    </source>
</evidence>
<dbReference type="Proteomes" id="UP000665561">
    <property type="component" value="Unassembled WGS sequence"/>
</dbReference>
<dbReference type="PROSITE" id="PS50995">
    <property type="entry name" value="HTH_MARR_2"/>
    <property type="match status" value="1"/>
</dbReference>
<dbReference type="PANTHER" id="PTHR33164:SF43">
    <property type="entry name" value="HTH-TYPE TRANSCRIPTIONAL REPRESSOR YETL"/>
    <property type="match status" value="1"/>
</dbReference>
<name>A0ABW9XT37_9BACL</name>
<evidence type="ECO:0000259" key="4">
    <source>
        <dbReference type="PROSITE" id="PS50995"/>
    </source>
</evidence>
<dbReference type="PRINTS" id="PR00598">
    <property type="entry name" value="HTHMARR"/>
</dbReference>
<protein>
    <submittedName>
        <fullName evidence="5">MarR family transcriptional regulator</fullName>
    </submittedName>
</protein>
<dbReference type="InterPro" id="IPR023187">
    <property type="entry name" value="Tscrpt_reg_MarR-type_CS"/>
</dbReference>
<accession>A0ABW9XT37</accession>
<dbReference type="InterPro" id="IPR039422">
    <property type="entry name" value="MarR/SlyA-like"/>
</dbReference>
<evidence type="ECO:0000256" key="3">
    <source>
        <dbReference type="ARBA" id="ARBA00023163"/>
    </source>
</evidence>
<evidence type="ECO:0000313" key="6">
    <source>
        <dbReference type="Proteomes" id="UP000665561"/>
    </source>
</evidence>
<dbReference type="SMART" id="SM00347">
    <property type="entry name" value="HTH_MARR"/>
    <property type="match status" value="1"/>
</dbReference>
<comment type="caution">
    <text evidence="5">The sequence shown here is derived from an EMBL/GenBank/DDBJ whole genome shotgun (WGS) entry which is preliminary data.</text>
</comment>
<keyword evidence="1" id="KW-0805">Transcription regulation</keyword>
<feature type="domain" description="HTH marR-type" evidence="4">
    <location>
        <begin position="14"/>
        <end position="147"/>
    </location>
</feature>
<dbReference type="SUPFAM" id="SSF46785">
    <property type="entry name" value="Winged helix' DNA-binding domain"/>
    <property type="match status" value="1"/>
</dbReference>
<reference evidence="5 6" key="1">
    <citation type="submission" date="2020-01" db="EMBL/GenBank/DDBJ databases">
        <title>Paenibacillus soybeanensis sp. nov. isolated from the nodules of soybean (Glycine max(L.) Merr).</title>
        <authorList>
            <person name="Wang H."/>
        </authorList>
    </citation>
    <scope>NUCLEOTIDE SEQUENCE [LARGE SCALE GENOMIC DNA]</scope>
    <source>
        <strain evidence="5 6">T1</strain>
    </source>
</reference>
<dbReference type="RefSeq" id="WP_161744590.1">
    <property type="nucleotide sequence ID" value="NZ_JAAAMV010000017.1"/>
</dbReference>
<evidence type="ECO:0000313" key="5">
    <source>
        <dbReference type="EMBL" id="NBD25780.1"/>
    </source>
</evidence>
<dbReference type="Gene3D" id="1.10.10.10">
    <property type="entry name" value="Winged helix-like DNA-binding domain superfamily/Winged helix DNA-binding domain"/>
    <property type="match status" value="1"/>
</dbReference>
<dbReference type="PROSITE" id="PS01117">
    <property type="entry name" value="HTH_MARR_1"/>
    <property type="match status" value="1"/>
</dbReference>
<dbReference type="InterPro" id="IPR000835">
    <property type="entry name" value="HTH_MarR-typ"/>
</dbReference>
<dbReference type="InterPro" id="IPR036390">
    <property type="entry name" value="WH_DNA-bd_sf"/>
</dbReference>
<proteinExistence type="predicted"/>
<sequence>MTDIRNYVAEQPLAVRTFFALVETTAGLVGASERYWSANGTNGARIRILVEIAKAGGAILPSELAGRIGVTKANVSVLLTPLEELGYIHSTSHPEDGRKRRIVLSPEGERILSDLLPGNRATIEGRMKGLEEAEMKQLFALLRKLQRNEE</sequence>
<gene>
    <name evidence="5" type="ORF">GT019_18060</name>
</gene>
<dbReference type="InterPro" id="IPR036388">
    <property type="entry name" value="WH-like_DNA-bd_sf"/>
</dbReference>
<keyword evidence="6" id="KW-1185">Reference proteome</keyword>
<dbReference type="PANTHER" id="PTHR33164">
    <property type="entry name" value="TRANSCRIPTIONAL REGULATOR, MARR FAMILY"/>
    <property type="match status" value="1"/>
</dbReference>
<keyword evidence="2" id="KW-0238">DNA-binding</keyword>
<evidence type="ECO:0000256" key="2">
    <source>
        <dbReference type="ARBA" id="ARBA00023125"/>
    </source>
</evidence>
<dbReference type="Pfam" id="PF12802">
    <property type="entry name" value="MarR_2"/>
    <property type="match status" value="1"/>
</dbReference>
<dbReference type="EMBL" id="JAAAMV010000017">
    <property type="protein sequence ID" value="NBD25780.1"/>
    <property type="molecule type" value="Genomic_DNA"/>
</dbReference>
<organism evidence="5 6">
    <name type="scientific">Paenibacillus glycinis</name>
    <dbReference type="NCBI Taxonomy" id="2697035"/>
    <lineage>
        <taxon>Bacteria</taxon>
        <taxon>Bacillati</taxon>
        <taxon>Bacillota</taxon>
        <taxon>Bacilli</taxon>
        <taxon>Bacillales</taxon>
        <taxon>Paenibacillaceae</taxon>
        <taxon>Paenibacillus</taxon>
    </lineage>
</organism>
<keyword evidence="3" id="KW-0804">Transcription</keyword>